<evidence type="ECO:0000313" key="4">
    <source>
        <dbReference type="Proteomes" id="UP000593564"/>
    </source>
</evidence>
<gene>
    <name evidence="3" type="ORF">HYC85_000364</name>
</gene>
<dbReference type="SUPFAM" id="SSF57850">
    <property type="entry name" value="RING/U-box"/>
    <property type="match status" value="1"/>
</dbReference>
<dbReference type="Proteomes" id="UP000593564">
    <property type="component" value="Unassembled WGS sequence"/>
</dbReference>
<evidence type="ECO:0000256" key="1">
    <source>
        <dbReference type="SAM" id="MobiDB-lite"/>
    </source>
</evidence>
<keyword evidence="4" id="KW-1185">Reference proteome</keyword>
<dbReference type="Pfam" id="PF13639">
    <property type="entry name" value="zf-RING_2"/>
    <property type="match status" value="1"/>
</dbReference>
<dbReference type="AlphaFoldDB" id="A0A7J7I333"/>
<dbReference type="Gene3D" id="3.30.40.10">
    <property type="entry name" value="Zinc/RING finger domain, C3HC4 (zinc finger)"/>
    <property type="match status" value="1"/>
</dbReference>
<organism evidence="3 4">
    <name type="scientific">Camellia sinensis</name>
    <name type="common">Tea plant</name>
    <name type="synonym">Thea sinensis</name>
    <dbReference type="NCBI Taxonomy" id="4442"/>
    <lineage>
        <taxon>Eukaryota</taxon>
        <taxon>Viridiplantae</taxon>
        <taxon>Streptophyta</taxon>
        <taxon>Embryophyta</taxon>
        <taxon>Tracheophyta</taxon>
        <taxon>Spermatophyta</taxon>
        <taxon>Magnoliopsida</taxon>
        <taxon>eudicotyledons</taxon>
        <taxon>Gunneridae</taxon>
        <taxon>Pentapetalae</taxon>
        <taxon>asterids</taxon>
        <taxon>Ericales</taxon>
        <taxon>Theaceae</taxon>
        <taxon>Camellia</taxon>
    </lineage>
</organism>
<feature type="domain" description="RING-type" evidence="2">
    <location>
        <begin position="30"/>
        <end position="69"/>
    </location>
</feature>
<dbReference type="InterPro" id="IPR001841">
    <property type="entry name" value="Znf_RING"/>
</dbReference>
<dbReference type="InterPro" id="IPR013083">
    <property type="entry name" value="Znf_RING/FYVE/PHD"/>
</dbReference>
<feature type="region of interest" description="Disordered" evidence="1">
    <location>
        <begin position="97"/>
        <end position="118"/>
    </location>
</feature>
<accession>A0A7J7I333</accession>
<reference evidence="3 4" key="2">
    <citation type="submission" date="2020-07" db="EMBL/GenBank/DDBJ databases">
        <title>Genome assembly of wild tea tree DASZ reveals pedigree and selection history of tea varieties.</title>
        <authorList>
            <person name="Zhang W."/>
        </authorList>
    </citation>
    <scope>NUCLEOTIDE SEQUENCE [LARGE SCALE GENOMIC DNA]</scope>
    <source>
        <strain evidence="4">cv. G240</strain>
        <tissue evidence="3">Leaf</tissue>
    </source>
</reference>
<dbReference type="GO" id="GO:0016567">
    <property type="term" value="P:protein ubiquitination"/>
    <property type="evidence" value="ECO:0007669"/>
    <property type="project" value="UniProtKB-UniPathway"/>
</dbReference>
<dbReference type="PANTHER" id="PTHR47035:SF4">
    <property type="entry name" value="OS02G0676500 PROTEIN"/>
    <property type="match status" value="1"/>
</dbReference>
<evidence type="ECO:0000313" key="3">
    <source>
        <dbReference type="EMBL" id="KAF5959155.1"/>
    </source>
</evidence>
<reference evidence="4" key="1">
    <citation type="journal article" date="2020" name="Nat. Commun.">
        <title>Genome assembly of wild tea tree DASZ reveals pedigree and selection history of tea varieties.</title>
        <authorList>
            <person name="Zhang W."/>
            <person name="Zhang Y."/>
            <person name="Qiu H."/>
            <person name="Guo Y."/>
            <person name="Wan H."/>
            <person name="Zhang X."/>
            <person name="Scossa F."/>
            <person name="Alseekh S."/>
            <person name="Zhang Q."/>
            <person name="Wang P."/>
            <person name="Xu L."/>
            <person name="Schmidt M.H."/>
            <person name="Jia X."/>
            <person name="Li D."/>
            <person name="Zhu A."/>
            <person name="Guo F."/>
            <person name="Chen W."/>
            <person name="Ni D."/>
            <person name="Usadel B."/>
            <person name="Fernie A.R."/>
            <person name="Wen W."/>
        </authorList>
    </citation>
    <scope>NUCLEOTIDE SEQUENCE [LARGE SCALE GENOMIC DNA]</scope>
    <source>
        <strain evidence="4">cv. G240</strain>
    </source>
</reference>
<evidence type="ECO:0000259" key="2">
    <source>
        <dbReference type="Pfam" id="PF13639"/>
    </source>
</evidence>
<proteinExistence type="predicted"/>
<dbReference type="InterPro" id="IPR053070">
    <property type="entry name" value="RING-type_E3_ubiquitin-ligase"/>
</dbReference>
<dbReference type="EMBL" id="JACBKZ010000001">
    <property type="protein sequence ID" value="KAF5959155.1"/>
    <property type="molecule type" value="Genomic_DNA"/>
</dbReference>
<dbReference type="PANTHER" id="PTHR47035">
    <property type="entry name" value="OS11G0150450 PROTEIN"/>
    <property type="match status" value="1"/>
</dbReference>
<dbReference type="UniPathway" id="UPA00143"/>
<protein>
    <recommendedName>
        <fullName evidence="2">RING-type domain-containing protein</fullName>
    </recommendedName>
</protein>
<name>A0A7J7I333_CAMSI</name>
<comment type="caution">
    <text evidence="3">The sequence shown here is derived from an EMBL/GenBank/DDBJ whole genome shotgun (WGS) entry which is preliminary data.</text>
</comment>
<sequence>MAGNVDASVLGPILVHKYQKETELVGENGRCTKYEKGEELRTLPECMYSGNVPCIDMWLYSHSTCPVCRLIRCRCQRQRQHRAKGVTWFRRSSPEHAGVSSEFRQQRPPSLTAVMIGH</sequence>